<dbReference type="eggNOG" id="ENOG5033KR9">
    <property type="taxonomic scope" value="Bacteria"/>
</dbReference>
<gene>
    <name evidence="2" type="ORF">BRYFOR_06151</name>
</gene>
<keyword evidence="1" id="KW-0472">Membrane</keyword>
<dbReference type="RefSeq" id="WP_006860946.1">
    <property type="nucleotide sequence ID" value="NZ_ACCL02000004.1"/>
</dbReference>
<protein>
    <submittedName>
        <fullName evidence="2">Uncharacterized protein</fullName>
    </submittedName>
</protein>
<proteinExistence type="predicted"/>
<feature type="transmembrane region" description="Helical" evidence="1">
    <location>
        <begin position="27"/>
        <end position="60"/>
    </location>
</feature>
<dbReference type="AlphaFoldDB" id="C6LC04"/>
<keyword evidence="3" id="KW-1185">Reference proteome</keyword>
<dbReference type="EMBL" id="ACCL02000004">
    <property type="protein sequence ID" value="EET61957.1"/>
    <property type="molecule type" value="Genomic_DNA"/>
</dbReference>
<sequence>MSIIKILKKFENRLDLKVEKFVWHHPVLGFLSIFIGMPAFILACVSICTIVIAFPMAWLFGWL</sequence>
<evidence type="ECO:0000313" key="3">
    <source>
        <dbReference type="Proteomes" id="UP000005561"/>
    </source>
</evidence>
<name>C6LC04_9FIRM</name>
<keyword evidence="1" id="KW-0812">Transmembrane</keyword>
<evidence type="ECO:0000256" key="1">
    <source>
        <dbReference type="SAM" id="Phobius"/>
    </source>
</evidence>
<comment type="caution">
    <text evidence="2">The sequence shown here is derived from an EMBL/GenBank/DDBJ whole genome shotgun (WGS) entry which is preliminary data.</text>
</comment>
<accession>C6LC04</accession>
<keyword evidence="1" id="KW-1133">Transmembrane helix</keyword>
<evidence type="ECO:0000313" key="2">
    <source>
        <dbReference type="EMBL" id="EET61957.1"/>
    </source>
</evidence>
<reference evidence="2" key="1">
    <citation type="submission" date="2009-07" db="EMBL/GenBank/DDBJ databases">
        <authorList>
            <person name="Weinstock G."/>
            <person name="Sodergren E."/>
            <person name="Clifton S."/>
            <person name="Fulton L."/>
            <person name="Fulton B."/>
            <person name="Courtney L."/>
            <person name="Fronick C."/>
            <person name="Harrison M."/>
            <person name="Strong C."/>
            <person name="Farmer C."/>
            <person name="Delahaunty K."/>
            <person name="Markovic C."/>
            <person name="Hall O."/>
            <person name="Minx P."/>
            <person name="Tomlinson C."/>
            <person name="Mitreva M."/>
            <person name="Nelson J."/>
            <person name="Hou S."/>
            <person name="Wollam A."/>
            <person name="Pepin K.H."/>
            <person name="Johnson M."/>
            <person name="Bhonagiri V."/>
            <person name="Nash W.E."/>
            <person name="Warren W."/>
            <person name="Chinwalla A."/>
            <person name="Mardis E.R."/>
            <person name="Wilson R.K."/>
        </authorList>
    </citation>
    <scope>NUCLEOTIDE SEQUENCE [LARGE SCALE GENOMIC DNA]</scope>
    <source>
        <strain evidence="2">DSM 14469</strain>
    </source>
</reference>
<dbReference type="Proteomes" id="UP000005561">
    <property type="component" value="Unassembled WGS sequence"/>
</dbReference>
<dbReference type="OrthoDB" id="2056265at2"/>
<organism evidence="2 3">
    <name type="scientific">Marvinbryantia formatexigens DSM 14469</name>
    <dbReference type="NCBI Taxonomy" id="478749"/>
    <lineage>
        <taxon>Bacteria</taxon>
        <taxon>Bacillati</taxon>
        <taxon>Bacillota</taxon>
        <taxon>Clostridia</taxon>
        <taxon>Lachnospirales</taxon>
        <taxon>Lachnospiraceae</taxon>
        <taxon>Marvinbryantia</taxon>
    </lineage>
</organism>